<evidence type="ECO:0000256" key="1">
    <source>
        <dbReference type="SAM" id="MobiDB-lite"/>
    </source>
</evidence>
<evidence type="ECO:0000313" key="2">
    <source>
        <dbReference type="EMBL" id="SUC40473.1"/>
    </source>
</evidence>
<reference evidence="2 3" key="1">
    <citation type="submission" date="2018-06" db="EMBL/GenBank/DDBJ databases">
        <authorList>
            <consortium name="Pathogen Informatics"/>
            <person name="Doyle S."/>
        </authorList>
    </citation>
    <scope>NUCLEOTIDE SEQUENCE [LARGE SCALE GENOMIC DNA]</scope>
    <source>
        <strain evidence="2 3">NCTC11938</strain>
    </source>
</reference>
<dbReference type="Proteomes" id="UP000254191">
    <property type="component" value="Unassembled WGS sequence"/>
</dbReference>
<evidence type="ECO:0000313" key="3">
    <source>
        <dbReference type="Proteomes" id="UP000254191"/>
    </source>
</evidence>
<accession>A0A379GIU6</accession>
<proteinExistence type="predicted"/>
<dbReference type="EMBL" id="UGTS01000006">
    <property type="protein sequence ID" value="SUC40473.1"/>
    <property type="molecule type" value="Genomic_DNA"/>
</dbReference>
<gene>
    <name evidence="2" type="primary">sufD_1</name>
    <name evidence="2" type="ORF">NCTC11938_04770</name>
</gene>
<protein>
    <submittedName>
        <fullName evidence="2">Cysteine desulfurase activator complex subunit SufD</fullName>
    </submittedName>
</protein>
<name>A0A379GIU6_PROMI</name>
<feature type="region of interest" description="Disordered" evidence="1">
    <location>
        <begin position="1"/>
        <end position="22"/>
    </location>
</feature>
<organism evidence="2 3">
    <name type="scientific">Proteus mirabilis</name>
    <dbReference type="NCBI Taxonomy" id="584"/>
    <lineage>
        <taxon>Bacteria</taxon>
        <taxon>Pseudomonadati</taxon>
        <taxon>Pseudomonadota</taxon>
        <taxon>Gammaproteobacteria</taxon>
        <taxon>Enterobacterales</taxon>
        <taxon>Morganellaceae</taxon>
        <taxon>Proteus</taxon>
    </lineage>
</organism>
<feature type="compositionally biased region" description="Basic and acidic residues" evidence="1">
    <location>
        <begin position="8"/>
        <end position="18"/>
    </location>
</feature>
<sequence length="40" mass="4664">MAGLLTLNEKREKQHQVEQRNQQALNNSLRYINSVKGKII</sequence>
<dbReference type="AlphaFoldDB" id="A0A379GIU6"/>